<proteinExistence type="predicted"/>
<dbReference type="HOGENOM" id="CLU_115419_0_0_9"/>
<gene>
    <name evidence="1" type="ORF">DESME_05400</name>
</gene>
<name>W0E6N7_9FIRM</name>
<accession>W0E6N7</accession>
<organism evidence="1 2">
    <name type="scientific">Desulfitobacterium metallireducens DSM 15288</name>
    <dbReference type="NCBI Taxonomy" id="871968"/>
    <lineage>
        <taxon>Bacteria</taxon>
        <taxon>Bacillati</taxon>
        <taxon>Bacillota</taxon>
        <taxon>Clostridia</taxon>
        <taxon>Eubacteriales</taxon>
        <taxon>Desulfitobacteriaceae</taxon>
        <taxon>Desulfitobacterium</taxon>
    </lineage>
</organism>
<reference evidence="1 2" key="1">
    <citation type="submission" date="2013-12" db="EMBL/GenBank/DDBJ databases">
        <authorList>
            <consortium name="DOE Joint Genome Institute"/>
            <person name="Smidt H."/>
            <person name="Huntemann M."/>
            <person name="Han J."/>
            <person name="Chen A."/>
            <person name="Kyrpides N."/>
            <person name="Mavromatis K."/>
            <person name="Markowitz V."/>
            <person name="Palaniappan K."/>
            <person name="Ivanova N."/>
            <person name="Schaumberg A."/>
            <person name="Pati A."/>
            <person name="Liolios K."/>
            <person name="Nordberg H.P."/>
            <person name="Cantor M.N."/>
            <person name="Hua S.X."/>
            <person name="Woyke T."/>
        </authorList>
    </citation>
    <scope>NUCLEOTIDE SEQUENCE [LARGE SCALE GENOMIC DNA]</scope>
    <source>
        <strain evidence="2">DSM 15288</strain>
    </source>
</reference>
<dbReference type="AlphaFoldDB" id="W0E6N7"/>
<evidence type="ECO:0008006" key="3">
    <source>
        <dbReference type="Google" id="ProtNLM"/>
    </source>
</evidence>
<protein>
    <recommendedName>
        <fullName evidence="3">Peptidase C39-like domain-containing protein</fullName>
    </recommendedName>
</protein>
<keyword evidence="2" id="KW-1185">Reference proteome</keyword>
<sequence length="212" mass="24860">MTTKSLSNLDLFKILDKTTNQSYYGCHQLWYPKKWQRLSGCGPTVATNLFFYLSHNQALLELEKASNSKENWIALMEEIWEYVTPSMRGVHTTQMFYTPLRAFMESKGLNVEYRFFNIPKEKSQRPEFHQILNFIDEALTQDVPIAFLNLDNGEAKNLDRYHWVTLISLEYTEDGTHSFVNILDEGRIKRVDLCLWFQTTTLGGGFVYFKIN</sequence>
<dbReference type="Proteomes" id="UP000010847">
    <property type="component" value="Chromosome"/>
</dbReference>
<dbReference type="EMBL" id="CP007032">
    <property type="protein sequence ID" value="AHF06560.1"/>
    <property type="molecule type" value="Genomic_DNA"/>
</dbReference>
<dbReference type="STRING" id="871968.DESME_05400"/>
<dbReference type="KEGG" id="dmt:DESME_05400"/>
<evidence type="ECO:0000313" key="1">
    <source>
        <dbReference type="EMBL" id="AHF06560.1"/>
    </source>
</evidence>
<dbReference type="OrthoDB" id="370604at2"/>
<dbReference type="RefSeq" id="WP_006717937.1">
    <property type="nucleotide sequence ID" value="NZ_CP007032.1"/>
</dbReference>
<dbReference type="eggNOG" id="ENOG5031AJA">
    <property type="taxonomic scope" value="Bacteria"/>
</dbReference>
<evidence type="ECO:0000313" key="2">
    <source>
        <dbReference type="Proteomes" id="UP000010847"/>
    </source>
</evidence>